<dbReference type="AlphaFoldDB" id="A0A5N1K278"/>
<reference evidence="2 3" key="1">
    <citation type="submission" date="2019-09" db="EMBL/GenBank/DDBJ databases">
        <title>Biological control of the noxious weed angled onion (Allium triquetrum) thwarted by endophytic bacteria in Victoria, Australia.</title>
        <authorList>
            <person name="Tehranchian P."/>
            <person name="Adair R.J."/>
            <person name="Van T.H."/>
            <person name="Morrison P.D."/>
            <person name="Williams H."/>
            <person name="Lawrie A.C."/>
        </authorList>
    </citation>
    <scope>NUCLEOTIDE SEQUENCE [LARGE SCALE GENOMIC DNA]</scope>
    <source>
        <strain evidence="2 3">RPTAtOch1</strain>
    </source>
</reference>
<proteinExistence type="predicted"/>
<evidence type="ECO:0000256" key="1">
    <source>
        <dbReference type="SAM" id="MobiDB-lite"/>
    </source>
</evidence>
<dbReference type="Proteomes" id="UP000327108">
    <property type="component" value="Unassembled WGS sequence"/>
</dbReference>
<feature type="region of interest" description="Disordered" evidence="1">
    <location>
        <begin position="106"/>
        <end position="133"/>
    </location>
</feature>
<sequence>MIFGDCPGCMVNFPYEIPAGVLAAFMAEPDFLWPLAPGAMNEMARRCRFEVRDRWADLFAQEVQDLDARRPCAYACFHKSWQKQCMTPNPGVLVIGPWRRNGSGIRNANRSQKCGGSSLVAKYPKDHEKEDDK</sequence>
<evidence type="ECO:0000313" key="2">
    <source>
        <dbReference type="EMBL" id="KAA9368374.1"/>
    </source>
</evidence>
<dbReference type="EMBL" id="VYXQ01000008">
    <property type="protein sequence ID" value="KAA9368374.1"/>
    <property type="molecule type" value="Genomic_DNA"/>
</dbReference>
<evidence type="ECO:0000313" key="3">
    <source>
        <dbReference type="Proteomes" id="UP000327108"/>
    </source>
</evidence>
<accession>A0A5N1K278</accession>
<dbReference type="RefSeq" id="WP_151093512.1">
    <property type="nucleotide sequence ID" value="NZ_VYXQ01000008.1"/>
</dbReference>
<comment type="caution">
    <text evidence="2">The sequence shown here is derived from an EMBL/GenBank/DDBJ whole genome shotgun (WGS) entry which is preliminary data.</text>
</comment>
<gene>
    <name evidence="2" type="ORF">F3W84_10835</name>
</gene>
<protein>
    <submittedName>
        <fullName evidence="2">Uncharacterized protein</fullName>
    </submittedName>
</protein>
<keyword evidence="3" id="KW-1185">Reference proteome</keyword>
<feature type="compositionally biased region" description="Polar residues" evidence="1">
    <location>
        <begin position="106"/>
        <end position="115"/>
    </location>
</feature>
<organism evidence="2 3">
    <name type="scientific">Ochrobactrum quorumnocens</name>
    <dbReference type="NCBI Taxonomy" id="271865"/>
    <lineage>
        <taxon>Bacteria</taxon>
        <taxon>Pseudomonadati</taxon>
        <taxon>Pseudomonadota</taxon>
        <taxon>Alphaproteobacteria</taxon>
        <taxon>Hyphomicrobiales</taxon>
        <taxon>Brucellaceae</taxon>
        <taxon>Brucella/Ochrobactrum group</taxon>
        <taxon>Ochrobactrum</taxon>
    </lineage>
</organism>
<name>A0A5N1K278_9HYPH</name>
<feature type="compositionally biased region" description="Basic and acidic residues" evidence="1">
    <location>
        <begin position="123"/>
        <end position="133"/>
    </location>
</feature>